<dbReference type="PROSITE" id="PS50931">
    <property type="entry name" value="HTH_LYSR"/>
    <property type="match status" value="1"/>
</dbReference>
<gene>
    <name evidence="6" type="ORF">CAL24_15015</name>
</gene>
<keyword evidence="3" id="KW-0238">DNA-binding</keyword>
<dbReference type="RefSeq" id="WP_028354064.1">
    <property type="nucleotide sequence ID" value="NZ_NEVT01000006.1"/>
</dbReference>
<dbReference type="InterPro" id="IPR036390">
    <property type="entry name" value="WH_DNA-bd_sf"/>
</dbReference>
<dbReference type="InterPro" id="IPR000847">
    <property type="entry name" value="LysR_HTH_N"/>
</dbReference>
<name>A0A261VRG2_9BORD</name>
<dbReference type="GO" id="GO:0032993">
    <property type="term" value="C:protein-DNA complex"/>
    <property type="evidence" value="ECO:0007669"/>
    <property type="project" value="TreeGrafter"/>
</dbReference>
<evidence type="ECO:0000256" key="3">
    <source>
        <dbReference type="ARBA" id="ARBA00023125"/>
    </source>
</evidence>
<dbReference type="GO" id="GO:0003700">
    <property type="term" value="F:DNA-binding transcription factor activity"/>
    <property type="evidence" value="ECO:0007669"/>
    <property type="project" value="InterPro"/>
</dbReference>
<dbReference type="FunFam" id="1.10.10.10:FF:000001">
    <property type="entry name" value="LysR family transcriptional regulator"/>
    <property type="match status" value="1"/>
</dbReference>
<dbReference type="EMBL" id="NEVT01000006">
    <property type="protein sequence ID" value="OZI76437.1"/>
    <property type="molecule type" value="Genomic_DNA"/>
</dbReference>
<dbReference type="SUPFAM" id="SSF53850">
    <property type="entry name" value="Periplasmic binding protein-like II"/>
    <property type="match status" value="1"/>
</dbReference>
<dbReference type="PRINTS" id="PR00039">
    <property type="entry name" value="HTHLYSR"/>
</dbReference>
<evidence type="ECO:0000256" key="2">
    <source>
        <dbReference type="ARBA" id="ARBA00023015"/>
    </source>
</evidence>
<comment type="similarity">
    <text evidence="1">Belongs to the LysR transcriptional regulatory family.</text>
</comment>
<dbReference type="PANTHER" id="PTHR30346:SF28">
    <property type="entry name" value="HTH-TYPE TRANSCRIPTIONAL REGULATOR CYNR"/>
    <property type="match status" value="1"/>
</dbReference>
<dbReference type="InterPro" id="IPR036388">
    <property type="entry name" value="WH-like_DNA-bd_sf"/>
</dbReference>
<evidence type="ECO:0000259" key="5">
    <source>
        <dbReference type="PROSITE" id="PS50931"/>
    </source>
</evidence>
<reference evidence="7" key="1">
    <citation type="submission" date="2017-05" db="EMBL/GenBank/DDBJ databases">
        <title>Complete and WGS of Bordetella genogroups.</title>
        <authorList>
            <person name="Spilker T."/>
            <person name="Lipuma J."/>
        </authorList>
    </citation>
    <scope>NUCLEOTIDE SEQUENCE [LARGE SCALE GENOMIC DNA]</scope>
    <source>
        <strain evidence="7">AU8256</strain>
    </source>
</reference>
<comment type="caution">
    <text evidence="6">The sequence shown here is derived from an EMBL/GenBank/DDBJ whole genome shotgun (WGS) entry which is preliminary data.</text>
</comment>
<dbReference type="CDD" id="cd08414">
    <property type="entry name" value="PBP2_LTTR_aromatics_like"/>
    <property type="match status" value="1"/>
</dbReference>
<accession>A0A261VRG2</accession>
<dbReference type="Pfam" id="PF00126">
    <property type="entry name" value="HTH_1"/>
    <property type="match status" value="1"/>
</dbReference>
<keyword evidence="2" id="KW-0805">Transcription regulation</keyword>
<evidence type="ECO:0000313" key="7">
    <source>
        <dbReference type="Proteomes" id="UP000215633"/>
    </source>
</evidence>
<protein>
    <submittedName>
        <fullName evidence="6">LysR family transcriptional regulator</fullName>
    </submittedName>
</protein>
<keyword evidence="4" id="KW-0804">Transcription</keyword>
<dbReference type="Gene3D" id="1.10.10.10">
    <property type="entry name" value="Winged helix-like DNA-binding domain superfamily/Winged helix DNA-binding domain"/>
    <property type="match status" value="1"/>
</dbReference>
<evidence type="ECO:0000313" key="6">
    <source>
        <dbReference type="EMBL" id="OZI76437.1"/>
    </source>
</evidence>
<dbReference type="InterPro" id="IPR005119">
    <property type="entry name" value="LysR_subst-bd"/>
</dbReference>
<dbReference type="Pfam" id="PF03466">
    <property type="entry name" value="LysR_substrate"/>
    <property type="match status" value="1"/>
</dbReference>
<dbReference type="Gene3D" id="3.40.190.10">
    <property type="entry name" value="Periplasmic binding protein-like II"/>
    <property type="match status" value="2"/>
</dbReference>
<dbReference type="PANTHER" id="PTHR30346">
    <property type="entry name" value="TRANSCRIPTIONAL DUAL REGULATOR HCAR-RELATED"/>
    <property type="match status" value="1"/>
</dbReference>
<dbReference type="GO" id="GO:0003677">
    <property type="term" value="F:DNA binding"/>
    <property type="evidence" value="ECO:0007669"/>
    <property type="project" value="UniProtKB-KW"/>
</dbReference>
<organism evidence="6 7">
    <name type="scientific">Bordetella genomosp. 2</name>
    <dbReference type="NCBI Taxonomy" id="1983456"/>
    <lineage>
        <taxon>Bacteria</taxon>
        <taxon>Pseudomonadati</taxon>
        <taxon>Pseudomonadota</taxon>
        <taxon>Betaproteobacteria</taxon>
        <taxon>Burkholderiales</taxon>
        <taxon>Alcaligenaceae</taxon>
        <taxon>Bordetella</taxon>
    </lineage>
</organism>
<sequence length="292" mass="32431">MELRHLTSFIVVAEEQSFTRAALRLHIAQPPLSQRIRELEDELGARLFERSTRKVALTSAGRVFLDHVRALPRQIDEAVQACRRAQRGETGKLRLGYTGRASQAQLPRLLGRLRQAYPDVMLDIQGPLPTGALRLKLLQDELDAALCFLPIEGPGLQARVSLESEFAMALPASHPMARPRRLALRQLQGEPFVAYPAGQGFHLRQAMEAICRDAGFAPRVVRESEASQTLLCLIAAGVGVGLIPREIEALNIEGVVFRPLPRHARRIQHGLAWRQDNHNPALGRLLDLFGQG</sequence>
<evidence type="ECO:0000256" key="4">
    <source>
        <dbReference type="ARBA" id="ARBA00023163"/>
    </source>
</evidence>
<dbReference type="Proteomes" id="UP000215633">
    <property type="component" value="Unassembled WGS sequence"/>
</dbReference>
<evidence type="ECO:0000256" key="1">
    <source>
        <dbReference type="ARBA" id="ARBA00009437"/>
    </source>
</evidence>
<proteinExistence type="inferred from homology"/>
<dbReference type="SUPFAM" id="SSF46785">
    <property type="entry name" value="Winged helix' DNA-binding domain"/>
    <property type="match status" value="1"/>
</dbReference>
<feature type="domain" description="HTH lysR-type" evidence="5">
    <location>
        <begin position="1"/>
        <end position="58"/>
    </location>
</feature>
<dbReference type="AlphaFoldDB" id="A0A261VRG2"/>
<keyword evidence="7" id="KW-1185">Reference proteome</keyword>